<reference evidence="1 2" key="1">
    <citation type="submission" date="2023-05" db="EMBL/GenBank/DDBJ databases">
        <title>Adaptations of aquatic viruses from atmosphere-close ecosystems of the Central Arctic Ocean.</title>
        <authorList>
            <person name="Rahlff J."/>
            <person name="Holmfeldt K."/>
        </authorList>
    </citation>
    <scope>NUCLEOTIDE SEQUENCE [LARGE SCALE GENOMIC DNA]</scope>
    <source>
        <strain evidence="1 2">Arc14</strain>
    </source>
</reference>
<keyword evidence="2" id="KW-1185">Reference proteome</keyword>
<dbReference type="SUPFAM" id="SSF55144">
    <property type="entry name" value="LigT-like"/>
    <property type="match status" value="1"/>
</dbReference>
<evidence type="ECO:0000313" key="2">
    <source>
        <dbReference type="Proteomes" id="UP001568894"/>
    </source>
</evidence>
<dbReference type="Proteomes" id="UP001568894">
    <property type="component" value="Unassembled WGS sequence"/>
</dbReference>
<organism evidence="1 2">
    <name type="scientific">Flavobacterium frigidarium</name>
    <dbReference type="NCBI Taxonomy" id="99286"/>
    <lineage>
        <taxon>Bacteria</taxon>
        <taxon>Pseudomonadati</taxon>
        <taxon>Bacteroidota</taxon>
        <taxon>Flavobacteriia</taxon>
        <taxon>Flavobacteriales</taxon>
        <taxon>Flavobacteriaceae</taxon>
        <taxon>Flavobacterium</taxon>
    </lineage>
</organism>
<keyword evidence="1" id="KW-0436">Ligase</keyword>
<protein>
    <submittedName>
        <fullName evidence="1">2'-5' RNA ligase family protein</fullName>
    </submittedName>
</protein>
<accession>A0ABV4KEW8</accession>
<name>A0ABV4KEW8_9FLAO</name>
<dbReference type="EMBL" id="JASMRN010000008">
    <property type="protein sequence ID" value="MEZ7515841.1"/>
    <property type="molecule type" value="Genomic_DNA"/>
</dbReference>
<dbReference type="GO" id="GO:0016874">
    <property type="term" value="F:ligase activity"/>
    <property type="evidence" value="ECO:0007669"/>
    <property type="project" value="UniProtKB-KW"/>
</dbReference>
<sequence length="106" mass="12364">MQHTYSIVFQPNHEIIMQLKQYKNMLADRIGWFHSKNSLAHSTIAEFNASDEQLPIFTKQLERIADSVDPFTVLLDHFSTYPNGALFIAPDLFSKEKLLPIMKRFH</sequence>
<comment type="caution">
    <text evidence="1">The sequence shown here is derived from an EMBL/GenBank/DDBJ whole genome shotgun (WGS) entry which is preliminary data.</text>
</comment>
<dbReference type="InterPro" id="IPR009097">
    <property type="entry name" value="Cyclic_Pdiesterase"/>
</dbReference>
<proteinExistence type="predicted"/>
<dbReference type="RefSeq" id="WP_371570547.1">
    <property type="nucleotide sequence ID" value="NZ_JASMRN010000008.1"/>
</dbReference>
<gene>
    <name evidence="1" type="ORF">QO192_11175</name>
</gene>
<evidence type="ECO:0000313" key="1">
    <source>
        <dbReference type="EMBL" id="MEZ7515841.1"/>
    </source>
</evidence>
<dbReference type="Gene3D" id="3.90.1140.10">
    <property type="entry name" value="Cyclic phosphodiesterase"/>
    <property type="match status" value="1"/>
</dbReference>